<dbReference type="AlphaFoldDB" id="A0A7N0T9J2"/>
<dbReference type="EnsemblPlants" id="Kaladp0026s0166.1.v1.1">
    <property type="protein sequence ID" value="Kaladp0026s0166.1.v1.1"/>
    <property type="gene ID" value="Kaladp0026s0166.v1.1"/>
</dbReference>
<organism evidence="1 2">
    <name type="scientific">Kalanchoe fedtschenkoi</name>
    <name type="common">Lavender scallops</name>
    <name type="synonym">South American air plant</name>
    <dbReference type="NCBI Taxonomy" id="63787"/>
    <lineage>
        <taxon>Eukaryota</taxon>
        <taxon>Viridiplantae</taxon>
        <taxon>Streptophyta</taxon>
        <taxon>Embryophyta</taxon>
        <taxon>Tracheophyta</taxon>
        <taxon>Spermatophyta</taxon>
        <taxon>Magnoliopsida</taxon>
        <taxon>eudicotyledons</taxon>
        <taxon>Gunneridae</taxon>
        <taxon>Pentapetalae</taxon>
        <taxon>Saxifragales</taxon>
        <taxon>Crassulaceae</taxon>
        <taxon>Kalanchoe</taxon>
    </lineage>
</organism>
<dbReference type="EnsemblPlants" id="Kaladp0026s0166.4.v1.1">
    <property type="protein sequence ID" value="Kaladp0026s0166.4.v1.1"/>
    <property type="gene ID" value="Kaladp0026s0166.v1.1"/>
</dbReference>
<dbReference type="InterPro" id="IPR008551">
    <property type="entry name" value="TANGO2"/>
</dbReference>
<dbReference type="Gramene" id="Kaladp0026s0166.1.v1.1">
    <property type="protein sequence ID" value="Kaladp0026s0166.1.v1.1"/>
    <property type="gene ID" value="Kaladp0026s0166.v1.1"/>
</dbReference>
<sequence length="265" mass="30329">MCIAVFMWKAHPLYPFFLLLNRDEFHDRDTKPLGWWEDGKILGGRDGVAGGTWLACSRDGRVAFVTNVRELQSLPQAKSRGHLPVRFLLTKQGPKEYAEEVASEADLYNGFNLIVADLVTKTMFYVTNRARDGPSVIEVPPGIHVLTNASLDTPWLKAKRLEHSFREKMNNYNESEIPTKELIETLMTNNVRDDFSLLPKIYPPEKEHQLSAIFVDCDTPLGRYGTRSTSAVTVKTSGELNFFERYLENDSWREHGVGFQITHWH</sequence>
<dbReference type="PANTHER" id="PTHR17985:SF16">
    <property type="entry name" value="TRANSPORT_GOLGI ORGANIZATION-LIKE PROTEIN (DUF833)"/>
    <property type="match status" value="1"/>
</dbReference>
<proteinExistence type="predicted"/>
<dbReference type="Gramene" id="Kaladp0026s0166.4.v1.1">
    <property type="protein sequence ID" value="Kaladp0026s0166.4.v1.1"/>
    <property type="gene ID" value="Kaladp0026s0166.v1.1"/>
</dbReference>
<dbReference type="EnsemblPlants" id="Kaladp0026s0166.2.v1.1">
    <property type="protein sequence ID" value="Kaladp0026s0166.2.v1.1"/>
    <property type="gene ID" value="Kaladp0026s0166.v1.1"/>
</dbReference>
<name>A0A7N0T9J2_KALFE</name>
<keyword evidence="2" id="KW-1185">Reference proteome</keyword>
<reference evidence="1" key="1">
    <citation type="submission" date="2021-01" db="UniProtKB">
        <authorList>
            <consortium name="EnsemblPlants"/>
        </authorList>
    </citation>
    <scope>IDENTIFICATION</scope>
</reference>
<evidence type="ECO:0000313" key="2">
    <source>
        <dbReference type="Proteomes" id="UP000594263"/>
    </source>
</evidence>
<evidence type="ECO:0008006" key="3">
    <source>
        <dbReference type="Google" id="ProtNLM"/>
    </source>
</evidence>
<dbReference type="OMA" id="FAWRPGH"/>
<evidence type="ECO:0000313" key="1">
    <source>
        <dbReference type="EnsemblPlants" id="Kaladp0026s0166.2.v1.1"/>
    </source>
</evidence>
<dbReference type="Gramene" id="Kaladp0026s0166.2.v1.1">
    <property type="protein sequence ID" value="Kaladp0026s0166.2.v1.1"/>
    <property type="gene ID" value="Kaladp0026s0166.v1.1"/>
</dbReference>
<protein>
    <recommendedName>
        <fullName evidence="3">Ser/Thr-rich protein T10 in DGCR region</fullName>
    </recommendedName>
</protein>
<dbReference type="PANTHER" id="PTHR17985">
    <property type="entry name" value="SER/THR-RICH PROTEIN T10 IN DGCR REGION"/>
    <property type="match status" value="1"/>
</dbReference>
<dbReference type="Pfam" id="PF05742">
    <property type="entry name" value="TANGO2"/>
    <property type="match status" value="1"/>
</dbReference>
<dbReference type="Proteomes" id="UP000594263">
    <property type="component" value="Unplaced"/>
</dbReference>
<accession>A0A7N0T9J2</accession>